<accession>A0A4Y2UWJ4</accession>
<evidence type="ECO:0000313" key="4">
    <source>
        <dbReference type="Proteomes" id="UP000499080"/>
    </source>
</evidence>
<dbReference type="Pfam" id="PF17921">
    <property type="entry name" value="Integrase_H2C2"/>
    <property type="match status" value="1"/>
</dbReference>
<dbReference type="PANTHER" id="PTHR45749">
    <property type="match status" value="1"/>
</dbReference>
<name>A0A4Y2UWJ4_ARAVE</name>
<dbReference type="InterPro" id="IPR041588">
    <property type="entry name" value="Integrase_H2C2"/>
</dbReference>
<evidence type="ECO:0000313" key="3">
    <source>
        <dbReference type="EMBL" id="GBO16514.1"/>
    </source>
</evidence>
<dbReference type="OrthoDB" id="10058156at2759"/>
<protein>
    <recommendedName>
        <fullName evidence="5">DUF4371 domain-containing protein</fullName>
    </recommendedName>
</protein>
<evidence type="ECO:0000259" key="1">
    <source>
        <dbReference type="Pfam" id="PF14291"/>
    </source>
</evidence>
<evidence type="ECO:0008006" key="5">
    <source>
        <dbReference type="Google" id="ProtNLM"/>
    </source>
</evidence>
<dbReference type="InterPro" id="IPR025398">
    <property type="entry name" value="DUF4371"/>
</dbReference>
<keyword evidence="4" id="KW-1185">Reference proteome</keyword>
<feature type="domain" description="Integrase zinc-binding" evidence="2">
    <location>
        <begin position="5"/>
        <end position="48"/>
    </location>
</feature>
<comment type="caution">
    <text evidence="3">The sequence shown here is derived from an EMBL/GenBank/DDBJ whole genome shotgun (WGS) entry which is preliminary data.</text>
</comment>
<dbReference type="Gene3D" id="1.10.340.70">
    <property type="match status" value="1"/>
</dbReference>
<dbReference type="Pfam" id="PF14291">
    <property type="entry name" value="DUF4371"/>
    <property type="match status" value="1"/>
</dbReference>
<organism evidence="3 4">
    <name type="scientific">Araneus ventricosus</name>
    <name type="common">Orbweaver spider</name>
    <name type="synonym">Epeira ventricosa</name>
    <dbReference type="NCBI Taxonomy" id="182803"/>
    <lineage>
        <taxon>Eukaryota</taxon>
        <taxon>Metazoa</taxon>
        <taxon>Ecdysozoa</taxon>
        <taxon>Arthropoda</taxon>
        <taxon>Chelicerata</taxon>
        <taxon>Arachnida</taxon>
        <taxon>Araneae</taxon>
        <taxon>Araneomorphae</taxon>
        <taxon>Entelegynae</taxon>
        <taxon>Araneoidea</taxon>
        <taxon>Araneidae</taxon>
        <taxon>Araneus</taxon>
    </lineage>
</organism>
<gene>
    <name evidence="3" type="ORF">AVEN_86763_1</name>
</gene>
<dbReference type="PANTHER" id="PTHR45749:SF21">
    <property type="entry name" value="DUF4371 DOMAIN-CONTAINING PROTEIN"/>
    <property type="match status" value="1"/>
</dbReference>
<dbReference type="EMBL" id="BGPR01040399">
    <property type="protein sequence ID" value="GBO16514.1"/>
    <property type="molecule type" value="Genomic_DNA"/>
</dbReference>
<proteinExistence type="predicted"/>
<reference evidence="3 4" key="1">
    <citation type="journal article" date="2019" name="Sci. Rep.">
        <title>Orb-weaving spider Araneus ventricosus genome elucidates the spidroin gene catalogue.</title>
        <authorList>
            <person name="Kono N."/>
            <person name="Nakamura H."/>
            <person name="Ohtoshi R."/>
            <person name="Moran D.A.P."/>
            <person name="Shinohara A."/>
            <person name="Yoshida Y."/>
            <person name="Fujiwara M."/>
            <person name="Mori M."/>
            <person name="Tomita M."/>
            <person name="Arakawa K."/>
        </authorList>
    </citation>
    <scope>NUCLEOTIDE SEQUENCE [LARGE SCALE GENOMIC DNA]</scope>
</reference>
<dbReference type="InterPro" id="IPR012337">
    <property type="entry name" value="RNaseH-like_sf"/>
</dbReference>
<evidence type="ECO:0000259" key="2">
    <source>
        <dbReference type="Pfam" id="PF17921"/>
    </source>
</evidence>
<sequence>MLNILHQAQCGLEKAKARALQVLFWPGITKDIENMVSKCKTCERYRPRNAKEPLMCHEVPNLPYEKIGTDICEHGDEITDISQIEQFSLCVRYVEDHSYKIREDFLTFVPVYDVTGAGLANTVLETLSILGLDLKKMSGQGYDGAATMRGQFRGVQASIKEKLPLALYTHCSSHSLNLCLSDTSNIPSIRNCMGFIKEVCRFFHMSAKRTEINDI</sequence>
<dbReference type="SUPFAM" id="SSF53098">
    <property type="entry name" value="Ribonuclease H-like"/>
    <property type="match status" value="1"/>
</dbReference>
<feature type="domain" description="DUF4371" evidence="1">
    <location>
        <begin position="75"/>
        <end position="154"/>
    </location>
</feature>
<dbReference type="AlphaFoldDB" id="A0A4Y2UWJ4"/>
<dbReference type="Proteomes" id="UP000499080">
    <property type="component" value="Unassembled WGS sequence"/>
</dbReference>